<evidence type="ECO:0000256" key="1">
    <source>
        <dbReference type="SAM" id="MobiDB-lite"/>
    </source>
</evidence>
<keyword evidence="2" id="KW-1133">Transmembrane helix</keyword>
<proteinExistence type="predicted"/>
<dbReference type="EMBL" id="CCKQ01013884">
    <property type="protein sequence ID" value="CDW85589.1"/>
    <property type="molecule type" value="Genomic_DNA"/>
</dbReference>
<evidence type="ECO:0000256" key="2">
    <source>
        <dbReference type="SAM" id="Phobius"/>
    </source>
</evidence>
<feature type="compositionally biased region" description="Polar residues" evidence="1">
    <location>
        <begin position="189"/>
        <end position="246"/>
    </location>
</feature>
<evidence type="ECO:0008006" key="5">
    <source>
        <dbReference type="Google" id="ProtNLM"/>
    </source>
</evidence>
<organism evidence="3 4">
    <name type="scientific">Stylonychia lemnae</name>
    <name type="common">Ciliate</name>
    <dbReference type="NCBI Taxonomy" id="5949"/>
    <lineage>
        <taxon>Eukaryota</taxon>
        <taxon>Sar</taxon>
        <taxon>Alveolata</taxon>
        <taxon>Ciliophora</taxon>
        <taxon>Intramacronucleata</taxon>
        <taxon>Spirotrichea</taxon>
        <taxon>Stichotrichia</taxon>
        <taxon>Sporadotrichida</taxon>
        <taxon>Oxytrichidae</taxon>
        <taxon>Stylonychinae</taxon>
        <taxon>Stylonychia</taxon>
    </lineage>
</organism>
<sequence length="1201" mass="141983">MSYNQQPTTPKDQNNIAKQDSNNSQISPQQQRFNPGINHSVTLGSIANPQGQILTMDEFLQKIDPNEIEIKVVRFDKKYFGQSTYVIEIFLVELEVCYESNKAITEFQAFYEALNMKFRNLKLSEFPTSSTFKMNSSNEKRIQKFQELFDLILRYACRYQEMAQPLMIMLYKFLLSRAKIIQKKPAQQLDASTKSNHQRQHSQTISLQNEQQIDTKQESLTSQQLNKISEGQDSSQNQYQSLGGDLSQSNQHFKLVQNRNRAESMKLYEPANLLEFDSKDHDDLNMIFETNSDKQNDDIANSKGSLSVRSKGSKRRRRSQEPQLDKIIDHNLSPDIHAVKRQNNSAKRGNKQHLRSRINSNQEEETKFESVTSQENQKQKDELSEKKYKSGQVQLYEKAPDEDVSPDKKQSILITPKANQEHSIISKFQEQSQSVANQQLQNRKADERAKQAKFEQKLKEIRVHRESQISLENFDYLFAKLPHKNDWKKYYVRYNNSQLMFCNSVKRHDFKCSFVLYKAVVRRQRIYIGGVDDDSQPRKIDALMISHKYDDDAMYITIPEIYESPEFQKIFLPLLDVIEQNLNKNAANIPDNMVPIDQTNKNPFGKIMMEIQSIKHFPYYHNIFVRVTCNPFVLHSRKILDNQLEFQQRYYIPVHNHFNTLKIEIINILNDGWFREHVKEQVIATYEIRLTDIDKEPFDEVGLIKLPISETVDFKKLGLRPVQDMENQVKKKQAYLQLRVQDMTRIDSMIVFNPNRDIVEDRRKKSGYGFKEISTVMTRTKLIIFLFEYLRDIDRPVLYFDYPRFSILWFVSLEIFTITFNPFYLLTYLTIFVFVLVGSYSEFWVTYITPHISEIFFKEEHLNKLIIPNHQVRTHDQISQEKSMQSLREASNELKQMHQDYNIKDKNILGKFRDFKKSSTVTLNYMDITCDFFEKTKNLIKWEEPRMTKYFLLLCIVLFIAVTFIPIRIIISVYLVYKFYRGQFYHQRRIRSNREIISIEFLNFLEESKLKSNFLNNYDEQWEKVLGKSMNIKLFEQKLSFYFQETLKLYFPKDILKLKDNNNANYIADTPNKLIDYVSKVKDKLQLPLRDRNEQHLEFNSNLYRSAIPSYIYLLNFLMNRVPSDIYRIKNPKLEIGQENKGADGKEKVFTVKQEVREDLKGVIENDSQNNATGERQGIANQILSGIQQQIEESLNVKKQK</sequence>
<accession>A0A078ATM3</accession>
<dbReference type="OMA" id="AGIINEW"/>
<feature type="transmembrane region" description="Helical" evidence="2">
    <location>
        <begin position="807"/>
        <end position="837"/>
    </location>
</feature>
<reference evidence="3 4" key="1">
    <citation type="submission" date="2014-06" db="EMBL/GenBank/DDBJ databases">
        <authorList>
            <person name="Swart Estienne"/>
        </authorList>
    </citation>
    <scope>NUCLEOTIDE SEQUENCE [LARGE SCALE GENOMIC DNA]</scope>
    <source>
        <strain evidence="3 4">130c</strain>
    </source>
</reference>
<evidence type="ECO:0000313" key="3">
    <source>
        <dbReference type="EMBL" id="CDW85589.1"/>
    </source>
</evidence>
<feature type="transmembrane region" description="Helical" evidence="2">
    <location>
        <begin position="950"/>
        <end position="977"/>
    </location>
</feature>
<keyword evidence="2" id="KW-0472">Membrane</keyword>
<feature type="compositionally biased region" description="Basic and acidic residues" evidence="1">
    <location>
        <begin position="377"/>
        <end position="388"/>
    </location>
</feature>
<dbReference type="AlphaFoldDB" id="A0A078ATM3"/>
<dbReference type="Proteomes" id="UP000039865">
    <property type="component" value="Unassembled WGS sequence"/>
</dbReference>
<protein>
    <recommendedName>
        <fullName evidence="5">Transmembrane protein</fullName>
    </recommendedName>
</protein>
<gene>
    <name evidence="3" type="primary">Contig2353.g2536</name>
    <name evidence="3" type="ORF">STYLEM_14671</name>
</gene>
<dbReference type="InParanoid" id="A0A078ATM3"/>
<name>A0A078ATM3_STYLE</name>
<evidence type="ECO:0000313" key="4">
    <source>
        <dbReference type="Proteomes" id="UP000039865"/>
    </source>
</evidence>
<dbReference type="OrthoDB" id="10565109at2759"/>
<feature type="region of interest" description="Disordered" evidence="1">
    <location>
        <begin position="186"/>
        <end position="246"/>
    </location>
</feature>
<keyword evidence="2" id="KW-0812">Transmembrane</keyword>
<keyword evidence="4" id="KW-1185">Reference proteome</keyword>
<feature type="region of interest" description="Disordered" evidence="1">
    <location>
        <begin position="294"/>
        <end position="392"/>
    </location>
</feature>
<feature type="compositionally biased region" description="Basic and acidic residues" evidence="1">
    <location>
        <begin position="319"/>
        <end position="329"/>
    </location>
</feature>
<feature type="region of interest" description="Disordered" evidence="1">
    <location>
        <begin position="1"/>
        <end position="40"/>
    </location>
</feature>